<proteinExistence type="predicted"/>
<dbReference type="EMBL" id="BMJC01000005">
    <property type="protein sequence ID" value="GGB17697.1"/>
    <property type="molecule type" value="Genomic_DNA"/>
</dbReference>
<reference evidence="1" key="2">
    <citation type="submission" date="2020-09" db="EMBL/GenBank/DDBJ databases">
        <authorList>
            <person name="Sun Q."/>
            <person name="Zhou Y."/>
        </authorList>
    </citation>
    <scope>NUCLEOTIDE SEQUENCE</scope>
    <source>
        <strain evidence="1">CGMCC 1.15448</strain>
    </source>
</reference>
<dbReference type="Proteomes" id="UP000607559">
    <property type="component" value="Unassembled WGS sequence"/>
</dbReference>
<evidence type="ECO:0000313" key="1">
    <source>
        <dbReference type="EMBL" id="GGB17697.1"/>
    </source>
</evidence>
<protein>
    <recommendedName>
        <fullName evidence="3">YCII-related domain-containing protein</fullName>
    </recommendedName>
</protein>
<evidence type="ECO:0008006" key="3">
    <source>
        <dbReference type="Google" id="ProtNLM"/>
    </source>
</evidence>
<accession>A0A8J2XW87</accession>
<sequence>MYFFLRLNPVRPDFVQTMTDEEKGIMQRHALYWRQFQLQGKIVVYGPVMDPAAAFGMGVAVVDAGGVAGVAMAVRWAGSVFIREGKSLFSVHPLSAGEVGEWDSDVAQFDRLFT</sequence>
<comment type="caution">
    <text evidence="1">The sequence shown here is derived from an EMBL/GenBank/DDBJ whole genome shotgun (WGS) entry which is preliminary data.</text>
</comment>
<gene>
    <name evidence="1" type="ORF">GCM10011511_46870</name>
</gene>
<organism evidence="1 2">
    <name type="scientific">Puia dinghuensis</name>
    <dbReference type="NCBI Taxonomy" id="1792502"/>
    <lineage>
        <taxon>Bacteria</taxon>
        <taxon>Pseudomonadati</taxon>
        <taxon>Bacteroidota</taxon>
        <taxon>Chitinophagia</taxon>
        <taxon>Chitinophagales</taxon>
        <taxon>Chitinophagaceae</taxon>
        <taxon>Puia</taxon>
    </lineage>
</organism>
<reference evidence="1" key="1">
    <citation type="journal article" date="2014" name="Int. J. Syst. Evol. Microbiol.">
        <title>Complete genome sequence of Corynebacterium casei LMG S-19264T (=DSM 44701T), isolated from a smear-ripened cheese.</title>
        <authorList>
            <consortium name="US DOE Joint Genome Institute (JGI-PGF)"/>
            <person name="Walter F."/>
            <person name="Albersmeier A."/>
            <person name="Kalinowski J."/>
            <person name="Ruckert C."/>
        </authorList>
    </citation>
    <scope>NUCLEOTIDE SEQUENCE</scope>
    <source>
        <strain evidence="1">CGMCC 1.15448</strain>
    </source>
</reference>
<name>A0A8J2XW87_9BACT</name>
<dbReference type="AlphaFoldDB" id="A0A8J2XW87"/>
<keyword evidence="2" id="KW-1185">Reference proteome</keyword>
<evidence type="ECO:0000313" key="2">
    <source>
        <dbReference type="Proteomes" id="UP000607559"/>
    </source>
</evidence>